<dbReference type="InterPro" id="IPR036397">
    <property type="entry name" value="RNaseH_sf"/>
</dbReference>
<dbReference type="InterPro" id="IPR012337">
    <property type="entry name" value="RNaseH-like_sf"/>
</dbReference>
<dbReference type="GO" id="GO:0030145">
    <property type="term" value="F:manganese ion binding"/>
    <property type="evidence" value="ECO:0007669"/>
    <property type="project" value="UniProtKB-UniRule"/>
</dbReference>
<keyword evidence="12 14" id="KW-0378">Hydrolase</keyword>
<comment type="subcellular location">
    <subcellularLocation>
        <location evidence="4 14">Cytoplasm</location>
    </subcellularLocation>
</comment>
<feature type="binding site" evidence="14 15">
    <location>
        <position position="7"/>
    </location>
    <ligand>
        <name>a divalent metal cation</name>
        <dbReference type="ChEBI" id="CHEBI:60240"/>
    </ligand>
</feature>
<dbReference type="RefSeq" id="WP_057940793.1">
    <property type="nucleotide sequence ID" value="NZ_ACJX03000001.1"/>
</dbReference>
<proteinExistence type="inferred from homology"/>
<evidence type="ECO:0000256" key="5">
    <source>
        <dbReference type="ARBA" id="ARBA00007383"/>
    </source>
</evidence>
<organism evidence="18 19">
    <name type="scientific">Acetomicrobium hydrogeniformans ATCC BAA-1850</name>
    <dbReference type="NCBI Taxonomy" id="592015"/>
    <lineage>
        <taxon>Bacteria</taxon>
        <taxon>Thermotogati</taxon>
        <taxon>Synergistota</taxon>
        <taxon>Synergistia</taxon>
        <taxon>Synergistales</taxon>
        <taxon>Acetomicrobiaceae</taxon>
        <taxon>Acetomicrobium</taxon>
    </lineage>
</organism>
<gene>
    <name evidence="14" type="primary">rnhB</name>
    <name evidence="18" type="ORF">HMPREF1705_02822</name>
</gene>
<feature type="binding site" evidence="14 15">
    <location>
        <position position="103"/>
    </location>
    <ligand>
        <name>a divalent metal cation</name>
        <dbReference type="ChEBI" id="CHEBI:60240"/>
    </ligand>
</feature>
<evidence type="ECO:0000256" key="11">
    <source>
        <dbReference type="ARBA" id="ARBA00022759"/>
    </source>
</evidence>
<evidence type="ECO:0000256" key="4">
    <source>
        <dbReference type="ARBA" id="ARBA00004496"/>
    </source>
</evidence>
<comment type="cofactor">
    <cofactor evidence="14 15">
        <name>Mn(2+)</name>
        <dbReference type="ChEBI" id="CHEBI:29035"/>
    </cofactor>
    <cofactor evidence="14 15">
        <name>Mg(2+)</name>
        <dbReference type="ChEBI" id="CHEBI:18420"/>
    </cofactor>
    <text evidence="14 15">Manganese or magnesium. Binds 1 divalent metal ion per monomer in the absence of substrate. May bind a second metal ion after substrate binding.</text>
</comment>
<dbReference type="SUPFAM" id="SSF53098">
    <property type="entry name" value="Ribonuclease H-like"/>
    <property type="match status" value="1"/>
</dbReference>
<evidence type="ECO:0000256" key="15">
    <source>
        <dbReference type="PROSITE-ProRule" id="PRU01319"/>
    </source>
</evidence>
<accession>A0A0T5XBK6</accession>
<evidence type="ECO:0000313" key="19">
    <source>
        <dbReference type="Proteomes" id="UP000005273"/>
    </source>
</evidence>
<comment type="caution">
    <text evidence="18">The sequence shown here is derived from an EMBL/GenBank/DDBJ whole genome shotgun (WGS) entry which is preliminary data.</text>
</comment>
<dbReference type="PROSITE" id="PS51975">
    <property type="entry name" value="RNASE_H_2"/>
    <property type="match status" value="1"/>
</dbReference>
<evidence type="ECO:0000256" key="8">
    <source>
        <dbReference type="ARBA" id="ARBA00022490"/>
    </source>
</evidence>
<evidence type="ECO:0000256" key="7">
    <source>
        <dbReference type="ARBA" id="ARBA00019179"/>
    </source>
</evidence>
<dbReference type="InterPro" id="IPR022898">
    <property type="entry name" value="RNase_HII"/>
</dbReference>
<dbReference type="GO" id="GO:0043137">
    <property type="term" value="P:DNA replication, removal of RNA primer"/>
    <property type="evidence" value="ECO:0007669"/>
    <property type="project" value="TreeGrafter"/>
</dbReference>
<dbReference type="GO" id="GO:0004523">
    <property type="term" value="F:RNA-DNA hybrid ribonuclease activity"/>
    <property type="evidence" value="ECO:0007669"/>
    <property type="project" value="UniProtKB-UniRule"/>
</dbReference>
<evidence type="ECO:0000256" key="14">
    <source>
        <dbReference type="HAMAP-Rule" id="MF_00052"/>
    </source>
</evidence>
<dbReference type="eggNOG" id="COG0164">
    <property type="taxonomic scope" value="Bacteria"/>
</dbReference>
<dbReference type="GO" id="GO:0003723">
    <property type="term" value="F:RNA binding"/>
    <property type="evidence" value="ECO:0007669"/>
    <property type="project" value="UniProtKB-UniRule"/>
</dbReference>
<keyword evidence="19" id="KW-1185">Reference proteome</keyword>
<evidence type="ECO:0000313" key="18">
    <source>
        <dbReference type="EMBL" id="KRT35588.1"/>
    </source>
</evidence>
<keyword evidence="11 14" id="KW-0255">Endonuclease</keyword>
<evidence type="ECO:0000256" key="3">
    <source>
        <dbReference type="ARBA" id="ARBA00004065"/>
    </source>
</evidence>
<comment type="similarity">
    <text evidence="5 14 16">Belongs to the RNase HII family.</text>
</comment>
<dbReference type="PANTHER" id="PTHR10954:SF18">
    <property type="entry name" value="RIBONUCLEASE HII"/>
    <property type="match status" value="1"/>
</dbReference>
<keyword evidence="10 14" id="KW-0479">Metal-binding</keyword>
<evidence type="ECO:0000256" key="9">
    <source>
        <dbReference type="ARBA" id="ARBA00022722"/>
    </source>
</evidence>
<keyword evidence="13 14" id="KW-0464">Manganese</keyword>
<dbReference type="EC" id="3.1.26.4" evidence="6 14"/>
<feature type="binding site" evidence="14 15">
    <location>
        <position position="8"/>
    </location>
    <ligand>
        <name>a divalent metal cation</name>
        <dbReference type="ChEBI" id="CHEBI:60240"/>
    </ligand>
</feature>
<dbReference type="Gene3D" id="3.30.420.10">
    <property type="entry name" value="Ribonuclease H-like superfamily/Ribonuclease H"/>
    <property type="match status" value="1"/>
</dbReference>
<evidence type="ECO:0000256" key="12">
    <source>
        <dbReference type="ARBA" id="ARBA00022801"/>
    </source>
</evidence>
<dbReference type="STRING" id="592015.HMPREF1705_02822"/>
<dbReference type="Pfam" id="PF01351">
    <property type="entry name" value="RNase_HII"/>
    <property type="match status" value="1"/>
</dbReference>
<name>A0A0T5XBK6_9BACT</name>
<evidence type="ECO:0000256" key="6">
    <source>
        <dbReference type="ARBA" id="ARBA00012180"/>
    </source>
</evidence>
<dbReference type="InterPro" id="IPR024567">
    <property type="entry name" value="RNase_HII/HIII_dom"/>
</dbReference>
<feature type="domain" description="RNase H type-2" evidence="17">
    <location>
        <begin position="1"/>
        <end position="193"/>
    </location>
</feature>
<evidence type="ECO:0000256" key="2">
    <source>
        <dbReference type="ARBA" id="ARBA00001946"/>
    </source>
</evidence>
<dbReference type="NCBIfam" id="NF000595">
    <property type="entry name" value="PRK00015.1-3"/>
    <property type="match status" value="1"/>
</dbReference>
<comment type="function">
    <text evidence="3 14 16">Endonuclease that specifically degrades the RNA of RNA-DNA hybrids.</text>
</comment>
<dbReference type="Proteomes" id="UP000005273">
    <property type="component" value="Unassembled WGS sequence"/>
</dbReference>
<comment type="catalytic activity">
    <reaction evidence="1 14 15 16">
        <text>Endonucleolytic cleavage to 5'-phosphomonoester.</text>
        <dbReference type="EC" id="3.1.26.4"/>
    </reaction>
</comment>
<dbReference type="AlphaFoldDB" id="A0A0T5XBK6"/>
<sequence length="193" mass="21263">MIVVGVDEAGRGPLAGPVVAAAVAATREKMSLLKSVGVTDSKAMSSKRREEIFLLLLRYGFVYRAQAANPWFIDRANILQATLWAMEKAVSSLPLSPDIVIVDGNQKIPDLSFPQKALPKADKNVLVVGAASIVAKVIRDRVMCAYDKLYPDYGFAVHKGYPTKEHRRALALMGASPIHRKTFKWKVVKDDDR</sequence>
<comment type="cofactor">
    <cofactor evidence="2">
        <name>Mg(2+)</name>
        <dbReference type="ChEBI" id="CHEBI:18420"/>
    </cofactor>
</comment>
<dbReference type="GO" id="GO:0006298">
    <property type="term" value="P:mismatch repair"/>
    <property type="evidence" value="ECO:0007669"/>
    <property type="project" value="TreeGrafter"/>
</dbReference>
<keyword evidence="8 14" id="KW-0963">Cytoplasm</keyword>
<dbReference type="EMBL" id="ACJX03000001">
    <property type="protein sequence ID" value="KRT35588.1"/>
    <property type="molecule type" value="Genomic_DNA"/>
</dbReference>
<evidence type="ECO:0000259" key="17">
    <source>
        <dbReference type="PROSITE" id="PS51975"/>
    </source>
</evidence>
<evidence type="ECO:0000256" key="16">
    <source>
        <dbReference type="RuleBase" id="RU003515"/>
    </source>
</evidence>
<dbReference type="PANTHER" id="PTHR10954">
    <property type="entry name" value="RIBONUCLEASE H2 SUBUNIT A"/>
    <property type="match status" value="1"/>
</dbReference>
<dbReference type="OrthoDB" id="9803420at2"/>
<evidence type="ECO:0000256" key="10">
    <source>
        <dbReference type="ARBA" id="ARBA00022723"/>
    </source>
</evidence>
<keyword evidence="9 14" id="KW-0540">Nuclease</keyword>
<dbReference type="CDD" id="cd07182">
    <property type="entry name" value="RNase_HII_bacteria_HII_like"/>
    <property type="match status" value="1"/>
</dbReference>
<evidence type="ECO:0000256" key="1">
    <source>
        <dbReference type="ARBA" id="ARBA00000077"/>
    </source>
</evidence>
<evidence type="ECO:0000256" key="13">
    <source>
        <dbReference type="ARBA" id="ARBA00023211"/>
    </source>
</evidence>
<dbReference type="GO" id="GO:0005737">
    <property type="term" value="C:cytoplasm"/>
    <property type="evidence" value="ECO:0007669"/>
    <property type="project" value="UniProtKB-SubCell"/>
</dbReference>
<dbReference type="HAMAP" id="MF_00052_B">
    <property type="entry name" value="RNase_HII_B"/>
    <property type="match status" value="1"/>
</dbReference>
<protein>
    <recommendedName>
        <fullName evidence="7 14">Ribonuclease HII</fullName>
        <shortName evidence="14">RNase HII</shortName>
        <ecNumber evidence="6 14">3.1.26.4</ecNumber>
    </recommendedName>
</protein>
<dbReference type="GO" id="GO:0032299">
    <property type="term" value="C:ribonuclease H2 complex"/>
    <property type="evidence" value="ECO:0007669"/>
    <property type="project" value="TreeGrafter"/>
</dbReference>
<reference evidence="19" key="1">
    <citation type="submission" date="2012-09" db="EMBL/GenBank/DDBJ databases">
        <authorList>
            <person name="Weinstock G."/>
            <person name="Sodergren E."/>
            <person name="Clifton S."/>
            <person name="Fulton L."/>
            <person name="Fulton B."/>
            <person name="Courtney L."/>
            <person name="Fronick C."/>
            <person name="Harrison M."/>
            <person name="Strong C."/>
            <person name="Farmer C."/>
            <person name="Delehaunty K."/>
            <person name="Markovic C."/>
            <person name="Hall O."/>
            <person name="Minx P."/>
            <person name="Tomlinson C."/>
            <person name="Mitreva M."/>
            <person name="Nelson J."/>
            <person name="Hou S."/>
            <person name="Wollam A."/>
            <person name="Pepin K.H."/>
            <person name="Johnson M."/>
            <person name="Bhonagiri V."/>
            <person name="Nash W.E."/>
            <person name="Suruliraj S."/>
            <person name="Warren W."/>
            <person name="Chinwalla A."/>
            <person name="Mardis E.R."/>
            <person name="Wilson R.K."/>
        </authorList>
    </citation>
    <scope>NUCLEOTIDE SEQUENCE [LARGE SCALE GENOMIC DNA]</scope>
    <source>
        <strain evidence="19">OS1</strain>
    </source>
</reference>
<dbReference type="InterPro" id="IPR001352">
    <property type="entry name" value="RNase_HII/HIII"/>
</dbReference>